<dbReference type="InterPro" id="IPR051532">
    <property type="entry name" value="Ester_Hydrolysis_Enzymes"/>
</dbReference>
<protein>
    <submittedName>
        <fullName evidence="2">GDSL family lipase</fullName>
    </submittedName>
</protein>
<dbReference type="Proteomes" id="UP000282957">
    <property type="component" value="Unassembled WGS sequence"/>
</dbReference>
<dbReference type="EMBL" id="SACL01000002">
    <property type="protein sequence ID" value="RVT97713.1"/>
    <property type="molecule type" value="Genomic_DNA"/>
</dbReference>
<evidence type="ECO:0000313" key="2">
    <source>
        <dbReference type="EMBL" id="RVT97713.1"/>
    </source>
</evidence>
<feature type="domain" description="SGNH hydrolase-type esterase" evidence="1">
    <location>
        <begin position="91"/>
        <end position="251"/>
    </location>
</feature>
<reference evidence="2 3" key="1">
    <citation type="submission" date="2019-01" db="EMBL/GenBank/DDBJ databases">
        <authorList>
            <person name="Chen W.-M."/>
        </authorList>
    </citation>
    <scope>NUCLEOTIDE SEQUENCE [LARGE SCALE GENOMIC DNA]</scope>
    <source>
        <strain evidence="2 3">CCP-6</strain>
    </source>
</reference>
<evidence type="ECO:0000313" key="3">
    <source>
        <dbReference type="Proteomes" id="UP000282957"/>
    </source>
</evidence>
<dbReference type="InterPro" id="IPR036514">
    <property type="entry name" value="SGNH_hydro_sf"/>
</dbReference>
<dbReference type="PANTHER" id="PTHR30383:SF32">
    <property type="entry name" value="SGNH-HYDROLASE"/>
    <property type="match status" value="1"/>
</dbReference>
<keyword evidence="3" id="KW-1185">Reference proteome</keyword>
<comment type="caution">
    <text evidence="2">The sequence shown here is derived from an EMBL/GenBank/DDBJ whole genome shotgun (WGS) entry which is preliminary data.</text>
</comment>
<dbReference type="Gene3D" id="3.40.50.1110">
    <property type="entry name" value="SGNH hydrolase"/>
    <property type="match status" value="1"/>
</dbReference>
<dbReference type="SUPFAM" id="SSF52266">
    <property type="entry name" value="SGNH hydrolase"/>
    <property type="match status" value="1"/>
</dbReference>
<dbReference type="Pfam" id="PF13472">
    <property type="entry name" value="Lipase_GDSL_2"/>
    <property type="match status" value="1"/>
</dbReference>
<dbReference type="OrthoDB" id="9794725at2"/>
<dbReference type="GO" id="GO:0004622">
    <property type="term" value="F:phosphatidylcholine lysophospholipase activity"/>
    <property type="evidence" value="ECO:0007669"/>
    <property type="project" value="TreeGrafter"/>
</dbReference>
<name>A0A437MJA9_9PROT</name>
<evidence type="ECO:0000259" key="1">
    <source>
        <dbReference type="Pfam" id="PF13472"/>
    </source>
</evidence>
<accession>A0A437MJA9</accession>
<proteinExistence type="predicted"/>
<organism evidence="2 3">
    <name type="scientific">Rhodovarius crocodyli</name>
    <dbReference type="NCBI Taxonomy" id="1979269"/>
    <lineage>
        <taxon>Bacteria</taxon>
        <taxon>Pseudomonadati</taxon>
        <taxon>Pseudomonadota</taxon>
        <taxon>Alphaproteobacteria</taxon>
        <taxon>Acetobacterales</taxon>
        <taxon>Roseomonadaceae</taxon>
        <taxon>Rhodovarius</taxon>
    </lineage>
</organism>
<sequence>MERFRIPLLLLGTLAVGILGGVLVTSREPPPPAAPAPSQQAALGCPAIPRATPLPREAAAENLESPEWRGRRAQLDQQLQGVDRSRAGIVFIGDSITQYFDPGLWRQFHGHRNPVNLGLWGDFTQGALYRLANGQWGDMRPRVAVILLGTNNTQWSGKPEDVAQGLAEITRFIQTRSPGTKVLLLGILPRGATATEPLRAVNAQVNALIQRCADNESTFYLDLGPYLLDREGNLSEQVSFDRLHLTMVGYGIVAAAMEPTIRRLMGE</sequence>
<dbReference type="RefSeq" id="WP_127786942.1">
    <property type="nucleotide sequence ID" value="NZ_SACL01000002.1"/>
</dbReference>
<dbReference type="PANTHER" id="PTHR30383">
    <property type="entry name" value="THIOESTERASE 1/PROTEASE 1/LYSOPHOSPHOLIPASE L1"/>
    <property type="match status" value="1"/>
</dbReference>
<gene>
    <name evidence="2" type="ORF">EOD42_07850</name>
</gene>
<dbReference type="AlphaFoldDB" id="A0A437MJA9"/>
<dbReference type="InterPro" id="IPR013830">
    <property type="entry name" value="SGNH_hydro"/>
</dbReference>